<dbReference type="InterPro" id="IPR026505">
    <property type="entry name" value="Solute_c_fam_35_mem_F3/F4"/>
</dbReference>
<evidence type="ECO:0000313" key="3">
    <source>
        <dbReference type="EMBL" id="RDL38915.1"/>
    </source>
</evidence>
<dbReference type="PANTHER" id="PTHR19346:SF4">
    <property type="entry name" value="SUGAR PHOSPHATE TRANSPORTER DOMAIN-CONTAINING PROTEIN"/>
    <property type="match status" value="1"/>
</dbReference>
<dbReference type="RefSeq" id="XP_031871571.1">
    <property type="nucleotide sequence ID" value="XM_032011878.1"/>
</dbReference>
<keyword evidence="2" id="KW-0472">Membrane</keyword>
<evidence type="ECO:0000313" key="4">
    <source>
        <dbReference type="Proteomes" id="UP000254866"/>
    </source>
</evidence>
<feature type="transmembrane region" description="Helical" evidence="2">
    <location>
        <begin position="411"/>
        <end position="430"/>
    </location>
</feature>
<organism evidence="3 4">
    <name type="scientific">Venustampulla echinocandica</name>
    <dbReference type="NCBI Taxonomy" id="2656787"/>
    <lineage>
        <taxon>Eukaryota</taxon>
        <taxon>Fungi</taxon>
        <taxon>Dikarya</taxon>
        <taxon>Ascomycota</taxon>
        <taxon>Pezizomycotina</taxon>
        <taxon>Leotiomycetes</taxon>
        <taxon>Helotiales</taxon>
        <taxon>Pleuroascaceae</taxon>
        <taxon>Venustampulla</taxon>
    </lineage>
</organism>
<keyword evidence="2" id="KW-0812">Transmembrane</keyword>
<accession>A0A370TTS1</accession>
<feature type="transmembrane region" description="Helical" evidence="2">
    <location>
        <begin position="463"/>
        <end position="485"/>
    </location>
</feature>
<feature type="region of interest" description="Disordered" evidence="1">
    <location>
        <begin position="1"/>
        <end position="129"/>
    </location>
</feature>
<dbReference type="EMBL" id="NPIC01000002">
    <property type="protein sequence ID" value="RDL38915.1"/>
    <property type="molecule type" value="Genomic_DNA"/>
</dbReference>
<keyword evidence="2" id="KW-1133">Transmembrane helix</keyword>
<dbReference type="OrthoDB" id="10062838at2759"/>
<evidence type="ECO:0000256" key="2">
    <source>
        <dbReference type="SAM" id="Phobius"/>
    </source>
</evidence>
<feature type="transmembrane region" description="Helical" evidence="2">
    <location>
        <begin position="237"/>
        <end position="258"/>
    </location>
</feature>
<dbReference type="AlphaFoldDB" id="A0A370TTS1"/>
<dbReference type="PANTHER" id="PTHR19346">
    <property type="entry name" value="SUGAR PHOSPHATE TRANSPORTER DOMAIN-CONTAINING PROTEIN"/>
    <property type="match status" value="1"/>
</dbReference>
<dbReference type="GeneID" id="43596104"/>
<feature type="transmembrane region" description="Helical" evidence="2">
    <location>
        <begin position="437"/>
        <end position="457"/>
    </location>
</feature>
<sequence>MSHRDTTRGPDIQRYVTATGPAFSSSPWQSPRSRSVAQVSVSSTPPPVDDDEDLSDLEPSFNTMEDRRAPSRPLHRPTDGRSQQPLLRKAGDDDEERGRPGYPTSPEMHDRPPLFTRRSTMRSRSPDTQAQLAARKKYTYAAFFLGVSLVSFVIQTETAVYIQSELGWNKAYCMLYLTHGSWSLLWPFQLLVLRIQKWNMPWSTFWRRHIYLVRTTAQMVEAQRLSVSPRQHSPIPYMLRMTAFITCALTVAGGSWYVAVDLTTASDLTAIYNCSAFFAYAFSVPILKEKLRMGKSMAVLVAIIGVLIIAYGGKESDGAAEDDGAPKGSKNRVAGNIIIGIGSVLYGFYEVLYKRLACPPEGTSPGRGMIFANTFGSLIGSFTLLVLWFPLPILHVLGWEVFELPRGNTAWLLLVSVLANATFSGSFLVLISLTSPVLSSVAALLTIFLVAIADWFLTGKALSSASLFGGLLIVAAFLVLSWSTYREMQEESRKQVDLNESDSDLNE</sequence>
<evidence type="ECO:0000256" key="1">
    <source>
        <dbReference type="SAM" id="MobiDB-lite"/>
    </source>
</evidence>
<gene>
    <name evidence="3" type="ORF">BP5553_03255</name>
</gene>
<proteinExistence type="predicted"/>
<feature type="transmembrane region" description="Helical" evidence="2">
    <location>
        <begin position="270"/>
        <end position="287"/>
    </location>
</feature>
<dbReference type="InterPro" id="IPR037185">
    <property type="entry name" value="EmrE-like"/>
</dbReference>
<feature type="transmembrane region" description="Helical" evidence="2">
    <location>
        <begin position="333"/>
        <end position="349"/>
    </location>
</feature>
<feature type="transmembrane region" description="Helical" evidence="2">
    <location>
        <begin position="370"/>
        <end position="391"/>
    </location>
</feature>
<feature type="transmembrane region" description="Helical" evidence="2">
    <location>
        <begin position="138"/>
        <end position="162"/>
    </location>
</feature>
<comment type="caution">
    <text evidence="3">The sequence shown here is derived from an EMBL/GenBank/DDBJ whole genome shotgun (WGS) entry which is preliminary data.</text>
</comment>
<feature type="transmembrane region" description="Helical" evidence="2">
    <location>
        <begin position="296"/>
        <end position="313"/>
    </location>
</feature>
<dbReference type="SUPFAM" id="SSF103481">
    <property type="entry name" value="Multidrug resistance efflux transporter EmrE"/>
    <property type="match status" value="2"/>
</dbReference>
<name>A0A370TTS1_9HELO</name>
<feature type="compositionally biased region" description="Low complexity" evidence="1">
    <location>
        <begin position="24"/>
        <end position="43"/>
    </location>
</feature>
<dbReference type="Proteomes" id="UP000254866">
    <property type="component" value="Unassembled WGS sequence"/>
</dbReference>
<feature type="transmembrane region" description="Helical" evidence="2">
    <location>
        <begin position="174"/>
        <end position="193"/>
    </location>
</feature>
<protein>
    <submittedName>
        <fullName evidence="3">Multidrug resistance efflux transporter EmrE</fullName>
    </submittedName>
</protein>
<reference evidence="3 4" key="1">
    <citation type="journal article" date="2018" name="IMA Fungus">
        <title>IMA Genome-F 9: Draft genome sequence of Annulohypoxylon stygium, Aspergillus mulundensis, Berkeleyomyces basicola (syn. Thielaviopsis basicola), Ceratocystis smalleyi, two Cercospora beticola strains, Coleophoma cylindrospora, Fusarium fracticaudum, Phialophora cf. hyalina, and Morchella septimelata.</title>
        <authorList>
            <person name="Wingfield B.D."/>
            <person name="Bills G.F."/>
            <person name="Dong Y."/>
            <person name="Huang W."/>
            <person name="Nel W.J."/>
            <person name="Swalarsk-Parry B.S."/>
            <person name="Vaghefi N."/>
            <person name="Wilken P.M."/>
            <person name="An Z."/>
            <person name="de Beer Z.W."/>
            <person name="De Vos L."/>
            <person name="Chen L."/>
            <person name="Duong T.A."/>
            <person name="Gao Y."/>
            <person name="Hammerbacher A."/>
            <person name="Kikkert J.R."/>
            <person name="Li Y."/>
            <person name="Li H."/>
            <person name="Li K."/>
            <person name="Li Q."/>
            <person name="Liu X."/>
            <person name="Ma X."/>
            <person name="Naidoo K."/>
            <person name="Pethybridge S.J."/>
            <person name="Sun J."/>
            <person name="Steenkamp E.T."/>
            <person name="van der Nest M.A."/>
            <person name="van Wyk S."/>
            <person name="Wingfield M.J."/>
            <person name="Xiong C."/>
            <person name="Yue Q."/>
            <person name="Zhang X."/>
        </authorList>
    </citation>
    <scope>NUCLEOTIDE SEQUENCE [LARGE SCALE GENOMIC DNA]</scope>
    <source>
        <strain evidence="3 4">BP 5553</strain>
    </source>
</reference>
<keyword evidence="4" id="KW-1185">Reference proteome</keyword>
<dbReference type="STRING" id="2656787.A0A370TTS1"/>